<dbReference type="Gene3D" id="1.10.10.60">
    <property type="entry name" value="Homeodomain-like"/>
    <property type="match status" value="1"/>
</dbReference>
<evidence type="ECO:0008006" key="4">
    <source>
        <dbReference type="Google" id="ProtNLM"/>
    </source>
</evidence>
<keyword evidence="3" id="KW-1185">Reference proteome</keyword>
<proteinExistence type="predicted"/>
<feature type="compositionally biased region" description="Low complexity" evidence="1">
    <location>
        <begin position="1"/>
        <end position="15"/>
    </location>
</feature>
<reference evidence="2 3" key="1">
    <citation type="submission" date="2024-09" db="EMBL/GenBank/DDBJ databases">
        <title>Rethinking Asexuality: The Enigmatic Case of Functional Sexual Genes in Lepraria (Stereocaulaceae).</title>
        <authorList>
            <person name="Doellman M."/>
            <person name="Sun Y."/>
            <person name="Barcenas-Pena A."/>
            <person name="Lumbsch H.T."/>
            <person name="Grewe F."/>
        </authorList>
    </citation>
    <scope>NUCLEOTIDE SEQUENCE [LARGE SCALE GENOMIC DNA]</scope>
    <source>
        <strain evidence="2 3">Mercado 3170</strain>
    </source>
</reference>
<gene>
    <name evidence="2" type="ORF">N7G274_010723</name>
</gene>
<protein>
    <recommendedName>
        <fullName evidence="4">Myb-like domain-containing protein</fullName>
    </recommendedName>
</protein>
<feature type="compositionally biased region" description="Basic residues" evidence="1">
    <location>
        <begin position="33"/>
        <end position="42"/>
    </location>
</feature>
<accession>A0ABR3ZTQ0</accession>
<evidence type="ECO:0000313" key="2">
    <source>
        <dbReference type="EMBL" id="KAL2036538.1"/>
    </source>
</evidence>
<evidence type="ECO:0000313" key="3">
    <source>
        <dbReference type="Proteomes" id="UP001590950"/>
    </source>
</evidence>
<dbReference type="Proteomes" id="UP001590950">
    <property type="component" value="Unassembled WGS sequence"/>
</dbReference>
<dbReference type="PANTHER" id="PTHR28079:SF1">
    <property type="entry name" value="RNA POLYMERASE I-SPECIFIC TRANSCRIPTION INITIATION FACTOR RRN5"/>
    <property type="match status" value="1"/>
</dbReference>
<feature type="region of interest" description="Disordered" evidence="1">
    <location>
        <begin position="394"/>
        <end position="430"/>
    </location>
</feature>
<organism evidence="2 3">
    <name type="scientific">Stereocaulon virgatum</name>
    <dbReference type="NCBI Taxonomy" id="373712"/>
    <lineage>
        <taxon>Eukaryota</taxon>
        <taxon>Fungi</taxon>
        <taxon>Dikarya</taxon>
        <taxon>Ascomycota</taxon>
        <taxon>Pezizomycotina</taxon>
        <taxon>Lecanoromycetes</taxon>
        <taxon>OSLEUM clade</taxon>
        <taxon>Lecanoromycetidae</taxon>
        <taxon>Lecanorales</taxon>
        <taxon>Lecanorineae</taxon>
        <taxon>Stereocaulaceae</taxon>
        <taxon>Stereocaulon</taxon>
    </lineage>
</organism>
<dbReference type="EMBL" id="JBEFKJ010000069">
    <property type="protein sequence ID" value="KAL2036538.1"/>
    <property type="molecule type" value="Genomic_DNA"/>
</dbReference>
<feature type="region of interest" description="Disordered" evidence="1">
    <location>
        <begin position="579"/>
        <end position="603"/>
    </location>
</feature>
<dbReference type="PANTHER" id="PTHR28079">
    <property type="entry name" value="RNA POLYMERASE I-SPECIFIC TRANSCRIPTION INITIATION FACTOR RRN5"/>
    <property type="match status" value="1"/>
</dbReference>
<evidence type="ECO:0000256" key="1">
    <source>
        <dbReference type="SAM" id="MobiDB-lite"/>
    </source>
</evidence>
<dbReference type="InterPro" id="IPR039601">
    <property type="entry name" value="Rrn5"/>
</dbReference>
<name>A0ABR3ZTQ0_9LECA</name>
<feature type="compositionally biased region" description="Polar residues" evidence="1">
    <location>
        <begin position="402"/>
        <end position="412"/>
    </location>
</feature>
<sequence length="603" mass="67005">MSASAMSSQSGSVFSDLESSEDILPSSAERSSNKGRPKKRKANQTSQTIRGFSQPRIKRLKPFYNDGYRELFNQTVKEIASEGTSDNDSLPSTQVGATSWSSREKETLFSALGKKGRHDLRGIAIDIKSKSESEVHIYLQLLEKSSADSHTYGPSSNVVSIIEIKAAAEISQDCSVALDLAAEALSALQQKQEEKWEKKQHPENWLLTPNIAEWADHQFNVGEEGENVLSRALPAATLLNLKTFLSLSTRFFMNSSTPENNWRTYAERGQCPSIMHTAFSDFHTLAVSITKRLIQSSLFFAMSRLRAMDDPGHYTNRRHVKRRDVVAALNVLSMEASARKTWTRTARKCKLRVYEEVKGRKALGRRYGYDEIESILASSSVGTRGRYRRTPEAADNAFKLQGQESAASSTEDATGDDMSSVPSSGDEDRSILDDADLMKSSADGNDKKASDSQLFDQLQDDYADFLDQRASQREEYSLWESLGKNPAEIMGSQDVQLPKVPDARTRAREDHVDWTSWVDYVGLWEKLETPVPASDFAANRGLERTRDLVAELRSPHTSSVDSGGVVTSGRFQLSEEFVHDGSSSWDQSLVGDLGAASDDSEEQ</sequence>
<feature type="region of interest" description="Disordered" evidence="1">
    <location>
        <begin position="1"/>
        <end position="52"/>
    </location>
</feature>
<comment type="caution">
    <text evidence="2">The sequence shown here is derived from an EMBL/GenBank/DDBJ whole genome shotgun (WGS) entry which is preliminary data.</text>
</comment>